<dbReference type="AlphaFoldDB" id="A0A4C1V0H2"/>
<feature type="compositionally biased region" description="Polar residues" evidence="1">
    <location>
        <begin position="64"/>
        <end position="80"/>
    </location>
</feature>
<evidence type="ECO:0000313" key="3">
    <source>
        <dbReference type="Proteomes" id="UP000299102"/>
    </source>
</evidence>
<dbReference type="Proteomes" id="UP000299102">
    <property type="component" value="Unassembled WGS sequence"/>
</dbReference>
<protein>
    <submittedName>
        <fullName evidence="2">Uncharacterized protein</fullName>
    </submittedName>
</protein>
<accession>A0A4C1V0H2</accession>
<name>A0A4C1V0H2_EUMVA</name>
<evidence type="ECO:0000313" key="2">
    <source>
        <dbReference type="EMBL" id="GBP31990.1"/>
    </source>
</evidence>
<feature type="region of interest" description="Disordered" evidence="1">
    <location>
        <begin position="52"/>
        <end position="92"/>
    </location>
</feature>
<sequence>MCSTRAVPSLTLASAGAVVRPLSPVRTAAVNSRHRLNRAAPWSTWLQHKSSPLYPHKTARSHKTSTSVKRQHTVTDSSGGASVHGRRLQPATGGNLLLGCSRTCSSETV</sequence>
<dbReference type="EMBL" id="BGZK01000254">
    <property type="protein sequence ID" value="GBP31990.1"/>
    <property type="molecule type" value="Genomic_DNA"/>
</dbReference>
<organism evidence="2 3">
    <name type="scientific">Eumeta variegata</name>
    <name type="common">Bagworm moth</name>
    <name type="synonym">Eumeta japonica</name>
    <dbReference type="NCBI Taxonomy" id="151549"/>
    <lineage>
        <taxon>Eukaryota</taxon>
        <taxon>Metazoa</taxon>
        <taxon>Ecdysozoa</taxon>
        <taxon>Arthropoda</taxon>
        <taxon>Hexapoda</taxon>
        <taxon>Insecta</taxon>
        <taxon>Pterygota</taxon>
        <taxon>Neoptera</taxon>
        <taxon>Endopterygota</taxon>
        <taxon>Lepidoptera</taxon>
        <taxon>Glossata</taxon>
        <taxon>Ditrysia</taxon>
        <taxon>Tineoidea</taxon>
        <taxon>Psychidae</taxon>
        <taxon>Oiketicinae</taxon>
        <taxon>Eumeta</taxon>
    </lineage>
</organism>
<comment type="caution">
    <text evidence="2">The sequence shown here is derived from an EMBL/GenBank/DDBJ whole genome shotgun (WGS) entry which is preliminary data.</text>
</comment>
<evidence type="ECO:0000256" key="1">
    <source>
        <dbReference type="SAM" id="MobiDB-lite"/>
    </source>
</evidence>
<gene>
    <name evidence="2" type="ORF">EVAR_21023_1</name>
</gene>
<reference evidence="2 3" key="1">
    <citation type="journal article" date="2019" name="Commun. Biol.">
        <title>The bagworm genome reveals a unique fibroin gene that provides high tensile strength.</title>
        <authorList>
            <person name="Kono N."/>
            <person name="Nakamura H."/>
            <person name="Ohtoshi R."/>
            <person name="Tomita M."/>
            <person name="Numata K."/>
            <person name="Arakawa K."/>
        </authorList>
    </citation>
    <scope>NUCLEOTIDE SEQUENCE [LARGE SCALE GENOMIC DNA]</scope>
</reference>
<keyword evidence="3" id="KW-1185">Reference proteome</keyword>
<proteinExistence type="predicted"/>